<dbReference type="AlphaFoldDB" id="A0A7T8GNL5"/>
<gene>
    <name evidence="1" type="ORF">FKW44_023148</name>
</gene>
<proteinExistence type="predicted"/>
<reference evidence="2" key="1">
    <citation type="submission" date="2021-01" db="EMBL/GenBank/DDBJ databases">
        <title>Caligus Genome Assembly.</title>
        <authorList>
            <person name="Gallardo-Escarate C."/>
        </authorList>
    </citation>
    <scope>NUCLEOTIDE SEQUENCE [LARGE SCALE GENOMIC DNA]</scope>
</reference>
<accession>A0A7T8GNL5</accession>
<name>A0A7T8GNL5_CALRO</name>
<dbReference type="Proteomes" id="UP000595437">
    <property type="component" value="Chromosome 17"/>
</dbReference>
<keyword evidence="2" id="KW-1185">Reference proteome</keyword>
<sequence length="99" mass="11368">MFCLAHLFIGRERHQGEAPVLLQTQGVREEGYRYQENGDIRTPIQTRKGRKLTPPCTACTRQDKKTPCSSHHRTDICNGHVHKRYVQDLQDLPASQCPL</sequence>
<evidence type="ECO:0000313" key="1">
    <source>
        <dbReference type="EMBL" id="QQP35039.1"/>
    </source>
</evidence>
<evidence type="ECO:0000313" key="2">
    <source>
        <dbReference type="Proteomes" id="UP000595437"/>
    </source>
</evidence>
<dbReference type="EMBL" id="CP045906">
    <property type="protein sequence ID" value="QQP35039.1"/>
    <property type="molecule type" value="Genomic_DNA"/>
</dbReference>
<organism evidence="1 2">
    <name type="scientific">Caligus rogercresseyi</name>
    <name type="common">Sea louse</name>
    <dbReference type="NCBI Taxonomy" id="217165"/>
    <lineage>
        <taxon>Eukaryota</taxon>
        <taxon>Metazoa</taxon>
        <taxon>Ecdysozoa</taxon>
        <taxon>Arthropoda</taxon>
        <taxon>Crustacea</taxon>
        <taxon>Multicrustacea</taxon>
        <taxon>Hexanauplia</taxon>
        <taxon>Copepoda</taxon>
        <taxon>Siphonostomatoida</taxon>
        <taxon>Caligidae</taxon>
        <taxon>Caligus</taxon>
    </lineage>
</organism>
<protein>
    <submittedName>
        <fullName evidence="1">Uncharacterized protein</fullName>
    </submittedName>
</protein>